<dbReference type="Proteomes" id="UP000290288">
    <property type="component" value="Unassembled WGS sequence"/>
</dbReference>
<dbReference type="STRING" id="2316362.A0A4V1Q5G5"/>
<feature type="compositionally biased region" description="Low complexity" evidence="1">
    <location>
        <begin position="113"/>
        <end position="122"/>
    </location>
</feature>
<evidence type="ECO:0000313" key="2">
    <source>
        <dbReference type="EMBL" id="RXW25508.1"/>
    </source>
</evidence>
<name>A0A4V1Q5G5_9AGAR</name>
<dbReference type="EMBL" id="SDEE01000004">
    <property type="protein sequence ID" value="RXW25508.1"/>
    <property type="molecule type" value="Genomic_DNA"/>
</dbReference>
<accession>A0A4V1Q5G5</accession>
<reference evidence="2 3" key="1">
    <citation type="submission" date="2019-01" db="EMBL/GenBank/DDBJ databases">
        <title>Draft genome sequence of Psathyrella aberdarensis IHI B618.</title>
        <authorList>
            <person name="Buettner E."/>
            <person name="Kellner H."/>
        </authorList>
    </citation>
    <scope>NUCLEOTIDE SEQUENCE [LARGE SCALE GENOMIC DNA]</scope>
    <source>
        <strain evidence="2 3">IHI B618</strain>
    </source>
</reference>
<dbReference type="OrthoDB" id="5550090at2759"/>
<feature type="region of interest" description="Disordered" evidence="1">
    <location>
        <begin position="105"/>
        <end position="194"/>
    </location>
</feature>
<evidence type="ECO:0000313" key="3">
    <source>
        <dbReference type="Proteomes" id="UP000290288"/>
    </source>
</evidence>
<evidence type="ECO:0000256" key="1">
    <source>
        <dbReference type="SAM" id="MobiDB-lite"/>
    </source>
</evidence>
<keyword evidence="3" id="KW-1185">Reference proteome</keyword>
<dbReference type="AlphaFoldDB" id="A0A4V1Q5G5"/>
<organism evidence="2 3">
    <name type="scientific">Candolleomyces aberdarensis</name>
    <dbReference type="NCBI Taxonomy" id="2316362"/>
    <lineage>
        <taxon>Eukaryota</taxon>
        <taxon>Fungi</taxon>
        <taxon>Dikarya</taxon>
        <taxon>Basidiomycota</taxon>
        <taxon>Agaricomycotina</taxon>
        <taxon>Agaricomycetes</taxon>
        <taxon>Agaricomycetidae</taxon>
        <taxon>Agaricales</taxon>
        <taxon>Agaricineae</taxon>
        <taxon>Psathyrellaceae</taxon>
        <taxon>Candolleomyces</taxon>
    </lineage>
</organism>
<protein>
    <submittedName>
        <fullName evidence="2">Uncharacterized protein</fullName>
    </submittedName>
</protein>
<gene>
    <name evidence="2" type="ORF">EST38_g309</name>
</gene>
<comment type="caution">
    <text evidence="2">The sequence shown here is derived from an EMBL/GenBank/DDBJ whole genome shotgun (WGS) entry which is preliminary data.</text>
</comment>
<sequence length="297" mass="31193">MAIIKAPRNITVTVPRHNSQVIGAKLDKEIKKQAKAKNIRADIAQPNGELAQSIESASEWNSLLITARAERGPQWDIGTQQLEEFSDLYYDSTLLFEAVNKVKEEEGVGGSSSGANDQQHQPPGLPPHHHQMQTPQHPHGPPQHHVSQYSMGSPRHQTPMRGGERDAFHPAQMGGGQHMPEPSPLRHGHGGGGMQGNFGGFPASPGGMNMRGPPGAGAFPVSGGVVPGQGGGPGGAAPFNPMQQQQQFYNAGGGNQAVGSPMRMASMGGGMGMDDHGMGGMGGMGMGEGWEMVLIDI</sequence>
<proteinExistence type="predicted"/>